<keyword evidence="4" id="KW-1185">Reference proteome</keyword>
<reference evidence="3" key="2">
    <citation type="submission" date="2020-05" db="UniProtKB">
        <authorList>
            <consortium name="EnsemblMetazoa"/>
        </authorList>
    </citation>
    <scope>IDENTIFICATION</scope>
    <source>
        <strain evidence="3">wikel</strain>
    </source>
</reference>
<keyword evidence="1" id="KW-0812">Transmembrane</keyword>
<dbReference type="PaxDb" id="6945-B7P7B9"/>
<keyword evidence="1" id="KW-0472">Membrane</keyword>
<dbReference type="EMBL" id="ABJB010264589">
    <property type="status" value="NOT_ANNOTATED_CDS"/>
    <property type="molecule type" value="Genomic_DNA"/>
</dbReference>
<dbReference type="EMBL" id="DS651076">
    <property type="protein sequence ID" value="EEC02491.1"/>
    <property type="molecule type" value="Genomic_DNA"/>
</dbReference>
<evidence type="ECO:0000313" key="4">
    <source>
        <dbReference type="Proteomes" id="UP000001555"/>
    </source>
</evidence>
<dbReference type="Proteomes" id="UP000001555">
    <property type="component" value="Unassembled WGS sequence"/>
</dbReference>
<reference evidence="2 4" key="1">
    <citation type="submission" date="2008-03" db="EMBL/GenBank/DDBJ databases">
        <title>Annotation of Ixodes scapularis.</title>
        <authorList>
            <consortium name="Ixodes scapularis Genome Project Consortium"/>
            <person name="Caler E."/>
            <person name="Hannick L.I."/>
            <person name="Bidwell S."/>
            <person name="Joardar V."/>
            <person name="Thiagarajan M."/>
            <person name="Amedeo P."/>
            <person name="Galinsky K.J."/>
            <person name="Schobel S."/>
            <person name="Inman J."/>
            <person name="Hostetler J."/>
            <person name="Miller J."/>
            <person name="Hammond M."/>
            <person name="Megy K."/>
            <person name="Lawson D."/>
            <person name="Kodira C."/>
            <person name="Sutton G."/>
            <person name="Meyer J."/>
            <person name="Hill C.A."/>
            <person name="Birren B."/>
            <person name="Nene V."/>
            <person name="Collins F."/>
            <person name="Alarcon-Chaidez F."/>
            <person name="Wikel S."/>
            <person name="Strausberg R."/>
        </authorList>
    </citation>
    <scope>NUCLEOTIDE SEQUENCE [LARGE SCALE GENOMIC DNA]</scope>
    <source>
        <strain evidence="4">Wikel</strain>
        <strain evidence="2">Wikel colony</strain>
    </source>
</reference>
<dbReference type="EMBL" id="ABJB010859729">
    <property type="status" value="NOT_ANNOTATED_CDS"/>
    <property type="molecule type" value="Genomic_DNA"/>
</dbReference>
<dbReference type="VEuPathDB" id="VectorBase:ISCW001537"/>
<sequence>MRWLRGIFFVGAARLKRTTRGEKLFSLLLCSSVNDKRTQTWKPPSPAPVMDHPEISRSCLQSYNRCGDLLQGRSEAATNDPGNSRRAPSVFFVFFFLVLIFQTIQTL</sequence>
<feature type="transmembrane region" description="Helical" evidence="1">
    <location>
        <begin position="87"/>
        <end position="104"/>
    </location>
</feature>
<dbReference type="HOGENOM" id="CLU_2212803_0_0_1"/>
<gene>
    <name evidence="2" type="ORF">IscW_ISCW001537</name>
</gene>
<dbReference type="EMBL" id="ABJB010978849">
    <property type="status" value="NOT_ANNOTATED_CDS"/>
    <property type="molecule type" value="Genomic_DNA"/>
</dbReference>
<protein>
    <submittedName>
        <fullName evidence="2 3">Uncharacterized protein</fullName>
    </submittedName>
</protein>
<evidence type="ECO:0000256" key="1">
    <source>
        <dbReference type="SAM" id="Phobius"/>
    </source>
</evidence>
<dbReference type="EnsemblMetazoa" id="ISCW001537-RA">
    <property type="protein sequence ID" value="ISCW001537-PA"/>
    <property type="gene ID" value="ISCW001537"/>
</dbReference>
<keyword evidence="1" id="KW-1133">Transmembrane helix</keyword>
<dbReference type="VEuPathDB" id="VectorBase:ISCI001537"/>
<organism>
    <name type="scientific">Ixodes scapularis</name>
    <name type="common">Black-legged tick</name>
    <name type="synonym">Deer tick</name>
    <dbReference type="NCBI Taxonomy" id="6945"/>
    <lineage>
        <taxon>Eukaryota</taxon>
        <taxon>Metazoa</taxon>
        <taxon>Ecdysozoa</taxon>
        <taxon>Arthropoda</taxon>
        <taxon>Chelicerata</taxon>
        <taxon>Arachnida</taxon>
        <taxon>Acari</taxon>
        <taxon>Parasitiformes</taxon>
        <taxon>Ixodida</taxon>
        <taxon>Ixodoidea</taxon>
        <taxon>Ixodidae</taxon>
        <taxon>Ixodinae</taxon>
        <taxon>Ixodes</taxon>
    </lineage>
</organism>
<evidence type="ECO:0000313" key="2">
    <source>
        <dbReference type="EMBL" id="EEC02491.1"/>
    </source>
</evidence>
<dbReference type="InParanoid" id="B7P7B9"/>
<evidence type="ECO:0000313" key="3">
    <source>
        <dbReference type="EnsemblMetazoa" id="ISCW001537-PA"/>
    </source>
</evidence>
<proteinExistence type="predicted"/>
<name>B7P7B9_IXOSC</name>
<accession>B7P7B9</accession>
<dbReference type="AlphaFoldDB" id="B7P7B9"/>